<dbReference type="PANTHER" id="PTHR30273">
    <property type="entry name" value="PERIPLASMIC SIGNAL SENSOR AND SIGMA FACTOR ACTIVATOR FECR-RELATED"/>
    <property type="match status" value="1"/>
</dbReference>
<evidence type="ECO:0000313" key="4">
    <source>
        <dbReference type="EMBL" id="ABL71061.1"/>
    </source>
</evidence>
<proteinExistence type="predicted"/>
<dbReference type="HOGENOM" id="CLU_050192_0_1_5"/>
<evidence type="ECO:0000259" key="3">
    <source>
        <dbReference type="Pfam" id="PF16220"/>
    </source>
</evidence>
<feature type="domain" description="FecR N-terminal" evidence="3">
    <location>
        <begin position="15"/>
        <end position="57"/>
    </location>
</feature>
<keyword evidence="5" id="KW-1185">Reference proteome</keyword>
<dbReference type="RefSeq" id="WP_011749250.1">
    <property type="nucleotide sequence ID" value="NC_008687.1"/>
</dbReference>
<accession>A1B6B7</accession>
<dbReference type="Pfam" id="PF16220">
    <property type="entry name" value="DUF4880"/>
    <property type="match status" value="1"/>
</dbReference>
<dbReference type="eggNOG" id="COG3712">
    <property type="taxonomic scope" value="Bacteria"/>
</dbReference>
<reference evidence="5" key="1">
    <citation type="submission" date="2006-12" db="EMBL/GenBank/DDBJ databases">
        <title>Complete sequence of chromosome 2 of Paracoccus denitrificans PD1222.</title>
        <authorList>
            <person name="Copeland A."/>
            <person name="Lucas S."/>
            <person name="Lapidus A."/>
            <person name="Barry K."/>
            <person name="Detter J.C."/>
            <person name="Glavina del Rio T."/>
            <person name="Hammon N."/>
            <person name="Israni S."/>
            <person name="Dalin E."/>
            <person name="Tice H."/>
            <person name="Pitluck S."/>
            <person name="Munk A.C."/>
            <person name="Brettin T."/>
            <person name="Bruce D."/>
            <person name="Han C."/>
            <person name="Tapia R."/>
            <person name="Gilna P."/>
            <person name="Schmutz J."/>
            <person name="Larimer F."/>
            <person name="Land M."/>
            <person name="Hauser L."/>
            <person name="Kyrpides N."/>
            <person name="Lykidis A."/>
            <person name="Spiro S."/>
            <person name="Richardson D.J."/>
            <person name="Moir J.W.B."/>
            <person name="Ferguson S.J."/>
            <person name="van Spanning R.J.M."/>
            <person name="Richardson P."/>
        </authorList>
    </citation>
    <scope>NUCLEOTIDE SEQUENCE [LARGE SCALE GENOMIC DNA]</scope>
    <source>
        <strain evidence="5">Pd 1222</strain>
    </source>
</reference>
<keyword evidence="1" id="KW-1133">Transmembrane helix</keyword>
<gene>
    <name evidence="4" type="ordered locus">Pden_2978</name>
</gene>
<dbReference type="InterPro" id="IPR012373">
    <property type="entry name" value="Ferrdict_sens_TM"/>
</dbReference>
<dbReference type="OrthoDB" id="636724at2"/>
<keyword evidence="1" id="KW-0472">Membrane</keyword>
<dbReference type="PANTHER" id="PTHR30273:SF2">
    <property type="entry name" value="PROTEIN FECR"/>
    <property type="match status" value="1"/>
</dbReference>
<protein>
    <submittedName>
        <fullName evidence="4">Putative FecR</fullName>
    </submittedName>
</protein>
<feature type="transmembrane region" description="Helical" evidence="1">
    <location>
        <begin position="88"/>
        <end position="105"/>
    </location>
</feature>
<dbReference type="Gene3D" id="2.60.120.1440">
    <property type="match status" value="1"/>
</dbReference>
<dbReference type="InterPro" id="IPR032623">
    <property type="entry name" value="FecR_N"/>
</dbReference>
<dbReference type="Pfam" id="PF04773">
    <property type="entry name" value="FecR"/>
    <property type="match status" value="1"/>
</dbReference>
<keyword evidence="1" id="KW-0812">Transmembrane</keyword>
<dbReference type="GO" id="GO:0016989">
    <property type="term" value="F:sigma factor antagonist activity"/>
    <property type="evidence" value="ECO:0007669"/>
    <property type="project" value="TreeGrafter"/>
</dbReference>
<dbReference type="EnsemblBacteria" id="ABL71061">
    <property type="protein sequence ID" value="ABL71061"/>
    <property type="gene ID" value="Pden_2978"/>
</dbReference>
<dbReference type="KEGG" id="pde:Pden_2978"/>
<dbReference type="InterPro" id="IPR006860">
    <property type="entry name" value="FecR"/>
</dbReference>
<sequence length="328" mass="35627">MERRQPAHPPRDLSDQALGWIVRLNSGEATRADREAYRSWKALSRDHALAAAEAETLWDYASEIGRDPETGLIQPGKGRRRRASRRDALAVLAGLGLAGAGGVWLHRRQSPLPDHATGLAQTRTVVLPDGSRVTLNAMSAIGVDYSPQARQVVLIEGQVYFEVAADPSRPFEVRAGEIGVLALGTAFDVDRTLPGHALAVSVARHSVSVRRLDDAEPRQSPTIVREGERLVIPSAGPVGAPVPQDGSAVAAWRDGIHVAENRRLEEVIAAFRPYHRGWIVIRGERLKALRVNAVLDLRTPETSLAALEGGLPIRVCVVSRYLTVITEP</sequence>
<dbReference type="AlphaFoldDB" id="A1B6B7"/>
<name>A1B6B7_PARDP</name>
<dbReference type="GeneID" id="93452662"/>
<dbReference type="EMBL" id="CP000490">
    <property type="protein sequence ID" value="ABL71061.1"/>
    <property type="molecule type" value="Genomic_DNA"/>
</dbReference>
<evidence type="ECO:0000313" key="5">
    <source>
        <dbReference type="Proteomes" id="UP000000361"/>
    </source>
</evidence>
<dbReference type="Proteomes" id="UP000000361">
    <property type="component" value="Chromosome 2"/>
</dbReference>
<evidence type="ECO:0000259" key="2">
    <source>
        <dbReference type="Pfam" id="PF04773"/>
    </source>
</evidence>
<feature type="domain" description="FecR protein" evidence="2">
    <location>
        <begin position="116"/>
        <end position="203"/>
    </location>
</feature>
<organism evidence="4 5">
    <name type="scientific">Paracoccus denitrificans (strain Pd 1222)</name>
    <dbReference type="NCBI Taxonomy" id="318586"/>
    <lineage>
        <taxon>Bacteria</taxon>
        <taxon>Pseudomonadati</taxon>
        <taxon>Pseudomonadota</taxon>
        <taxon>Alphaproteobacteria</taxon>
        <taxon>Rhodobacterales</taxon>
        <taxon>Paracoccaceae</taxon>
        <taxon>Paracoccus</taxon>
    </lineage>
</organism>
<dbReference type="STRING" id="318586.Pden_2978"/>
<evidence type="ECO:0000256" key="1">
    <source>
        <dbReference type="SAM" id="Phobius"/>
    </source>
</evidence>
<dbReference type="PIRSF" id="PIRSF018266">
    <property type="entry name" value="FecR"/>
    <property type="match status" value="1"/>
</dbReference>